<reference evidence="11" key="1">
    <citation type="submission" date="2023-05" db="EMBL/GenBank/DDBJ databases">
        <title>Nepenthes gracilis genome sequencing.</title>
        <authorList>
            <person name="Fukushima K."/>
        </authorList>
    </citation>
    <scope>NUCLEOTIDE SEQUENCE</scope>
    <source>
        <strain evidence="11">SING2019-196</strain>
    </source>
</reference>
<keyword evidence="12" id="KW-1185">Reference proteome</keyword>
<dbReference type="AlphaFoldDB" id="A0AAD3S7B1"/>
<keyword evidence="3" id="KW-0805">Transcription regulation</keyword>
<comment type="caution">
    <text evidence="11">The sequence shown here is derived from an EMBL/GenBank/DDBJ whole genome shotgun (WGS) entry which is preliminary data.</text>
</comment>
<dbReference type="GO" id="GO:0048235">
    <property type="term" value="P:pollen sperm cell differentiation"/>
    <property type="evidence" value="ECO:0007669"/>
    <property type="project" value="UniProtKB-ARBA"/>
</dbReference>
<dbReference type="GO" id="GO:0045893">
    <property type="term" value="P:positive regulation of DNA-templated transcription"/>
    <property type="evidence" value="ECO:0007669"/>
    <property type="project" value="UniProtKB-ARBA"/>
</dbReference>
<keyword evidence="6" id="KW-0804">Transcription</keyword>
<dbReference type="SMART" id="SM00717">
    <property type="entry name" value="SANT"/>
    <property type="match status" value="2"/>
</dbReference>
<feature type="domain" description="Myb-like" evidence="9">
    <location>
        <begin position="58"/>
        <end position="108"/>
    </location>
</feature>
<evidence type="ECO:0000256" key="3">
    <source>
        <dbReference type="ARBA" id="ARBA00023015"/>
    </source>
</evidence>
<dbReference type="Pfam" id="PF00249">
    <property type="entry name" value="Myb_DNA-binding"/>
    <property type="match status" value="2"/>
</dbReference>
<evidence type="ECO:0000259" key="9">
    <source>
        <dbReference type="PROSITE" id="PS50090"/>
    </source>
</evidence>
<evidence type="ECO:0000256" key="1">
    <source>
        <dbReference type="ARBA" id="ARBA00004123"/>
    </source>
</evidence>
<dbReference type="InterPro" id="IPR009057">
    <property type="entry name" value="Homeodomain-like_sf"/>
</dbReference>
<feature type="domain" description="HTH myb-type" evidence="10">
    <location>
        <begin position="58"/>
        <end position="112"/>
    </location>
</feature>
<dbReference type="PANTHER" id="PTHR47995">
    <property type="entry name" value="TRANSCRIPTION FACTOR MYB33-RELATED"/>
    <property type="match status" value="1"/>
</dbReference>
<feature type="region of interest" description="Disordered" evidence="8">
    <location>
        <begin position="302"/>
        <end position="323"/>
    </location>
</feature>
<name>A0AAD3S7B1_NEPGR</name>
<dbReference type="PROSITE" id="PS51294">
    <property type="entry name" value="HTH_MYB"/>
    <property type="match status" value="2"/>
</dbReference>
<dbReference type="Gene3D" id="1.10.10.60">
    <property type="entry name" value="Homeodomain-like"/>
    <property type="match status" value="2"/>
</dbReference>
<proteinExistence type="predicted"/>
<dbReference type="GO" id="GO:0040008">
    <property type="term" value="P:regulation of growth"/>
    <property type="evidence" value="ECO:0007669"/>
    <property type="project" value="UniProtKB-ARBA"/>
</dbReference>
<keyword evidence="4" id="KW-0238">DNA-binding</keyword>
<dbReference type="EMBL" id="BSYO01000006">
    <property type="protein sequence ID" value="GMH05753.1"/>
    <property type="molecule type" value="Genomic_DNA"/>
</dbReference>
<dbReference type="InterPro" id="IPR017930">
    <property type="entry name" value="Myb_dom"/>
</dbReference>
<evidence type="ECO:0000256" key="5">
    <source>
        <dbReference type="ARBA" id="ARBA00023159"/>
    </source>
</evidence>
<dbReference type="FunFam" id="1.10.10.60:FF:000119">
    <property type="entry name" value="Transcription factor GAMYB"/>
    <property type="match status" value="1"/>
</dbReference>
<feature type="domain" description="HTH myb-type" evidence="10">
    <location>
        <begin position="7"/>
        <end position="57"/>
    </location>
</feature>
<dbReference type="InterPro" id="IPR001005">
    <property type="entry name" value="SANT/Myb"/>
</dbReference>
<keyword evidence="5" id="KW-0010">Activator</keyword>
<sequence length="391" mass="43249">MSGGGGDLKKGPWSAAEDAILVEYVKKHGEGNWNAVQRNTSLMRCGKSCRLRWANHLRPNLKKGAFTPEEERIIVELHSKLGNKWARISAHLPGRTDNEVKNYWNTRVKRRLRQGLPLYPHGLPKSPNPLSSPSPPSPLSHLKPPPTSLPLFDPLSLSSPTSFFSLHPPSVLSPHRVTTENSLLGQSVSAQSLAPIDPFHLSTMCFNFESPSAIQTQIEPKGYDPCGSAFVPNSELPSNQFCQKIYKEAFDDQNFMNPYIGPSNSGLLDALLQEAHARGENKKFKRESVDFGLQWENSSSENSYVGVNKKEEQEEEMSSTNEDLSSILDLIPPLVRVPNWCNGGDEASMGQSSANNTSLDMPQLSPFPVVGSAEEDCKTGSFTWDHLPRIC</sequence>
<dbReference type="SUPFAM" id="SSF46689">
    <property type="entry name" value="Homeodomain-like"/>
    <property type="match status" value="1"/>
</dbReference>
<dbReference type="GO" id="GO:0003677">
    <property type="term" value="F:DNA binding"/>
    <property type="evidence" value="ECO:0007669"/>
    <property type="project" value="UniProtKB-KW"/>
</dbReference>
<dbReference type="Proteomes" id="UP001279734">
    <property type="component" value="Unassembled WGS sequence"/>
</dbReference>
<organism evidence="11 12">
    <name type="scientific">Nepenthes gracilis</name>
    <name type="common">Slender pitcher plant</name>
    <dbReference type="NCBI Taxonomy" id="150966"/>
    <lineage>
        <taxon>Eukaryota</taxon>
        <taxon>Viridiplantae</taxon>
        <taxon>Streptophyta</taxon>
        <taxon>Embryophyta</taxon>
        <taxon>Tracheophyta</taxon>
        <taxon>Spermatophyta</taxon>
        <taxon>Magnoliopsida</taxon>
        <taxon>eudicotyledons</taxon>
        <taxon>Gunneridae</taxon>
        <taxon>Pentapetalae</taxon>
        <taxon>Caryophyllales</taxon>
        <taxon>Nepenthaceae</taxon>
        <taxon>Nepenthes</taxon>
    </lineage>
</organism>
<protein>
    <submittedName>
        <fullName evidence="11">Uncharacterized protein</fullName>
    </submittedName>
</protein>
<feature type="compositionally biased region" description="Pro residues" evidence="8">
    <location>
        <begin position="126"/>
        <end position="145"/>
    </location>
</feature>
<keyword evidence="2" id="KW-0677">Repeat</keyword>
<dbReference type="PROSITE" id="PS50090">
    <property type="entry name" value="MYB_LIKE"/>
    <property type="match status" value="2"/>
</dbReference>
<evidence type="ECO:0000313" key="12">
    <source>
        <dbReference type="Proteomes" id="UP001279734"/>
    </source>
</evidence>
<dbReference type="GO" id="GO:0005634">
    <property type="term" value="C:nucleus"/>
    <property type="evidence" value="ECO:0007669"/>
    <property type="project" value="UniProtKB-SubCell"/>
</dbReference>
<evidence type="ECO:0000259" key="10">
    <source>
        <dbReference type="PROSITE" id="PS51294"/>
    </source>
</evidence>
<dbReference type="CDD" id="cd00167">
    <property type="entry name" value="SANT"/>
    <property type="match status" value="2"/>
</dbReference>
<evidence type="ECO:0000256" key="8">
    <source>
        <dbReference type="SAM" id="MobiDB-lite"/>
    </source>
</evidence>
<accession>A0AAD3S7B1</accession>
<evidence type="ECO:0000256" key="7">
    <source>
        <dbReference type="ARBA" id="ARBA00023242"/>
    </source>
</evidence>
<evidence type="ECO:0000256" key="4">
    <source>
        <dbReference type="ARBA" id="ARBA00023125"/>
    </source>
</evidence>
<evidence type="ECO:0000256" key="6">
    <source>
        <dbReference type="ARBA" id="ARBA00023163"/>
    </source>
</evidence>
<feature type="domain" description="Myb-like" evidence="9">
    <location>
        <begin position="5"/>
        <end position="57"/>
    </location>
</feature>
<evidence type="ECO:0000313" key="11">
    <source>
        <dbReference type="EMBL" id="GMH05753.1"/>
    </source>
</evidence>
<keyword evidence="7" id="KW-0539">Nucleus</keyword>
<gene>
    <name evidence="11" type="ORF">Nepgr_007593</name>
</gene>
<dbReference type="FunFam" id="1.10.10.60:FF:000001">
    <property type="entry name" value="MYB-related transcription factor"/>
    <property type="match status" value="1"/>
</dbReference>
<evidence type="ECO:0000256" key="2">
    <source>
        <dbReference type="ARBA" id="ARBA00022737"/>
    </source>
</evidence>
<dbReference type="PANTHER" id="PTHR47995:SF18">
    <property type="entry name" value="TRANSCRIPTION FACTOR MYB65"/>
    <property type="match status" value="1"/>
</dbReference>
<feature type="region of interest" description="Disordered" evidence="8">
    <location>
        <begin position="117"/>
        <end position="145"/>
    </location>
</feature>
<comment type="subcellular location">
    <subcellularLocation>
        <location evidence="1">Nucleus</location>
    </subcellularLocation>
</comment>